<keyword evidence="5 6" id="KW-0472">Membrane</keyword>
<reference evidence="8 9" key="1">
    <citation type="journal article" date="2013" name="Genome Announc.">
        <title>Draft Genome Sequence of a Highly Flagellated, Fast-Swimming Archaeon, Methanocaldococcus villosus Strain KIN24-T80 (DSM 22612).</title>
        <authorList>
            <person name="Thennarasu S."/>
            <person name="Polireddy D."/>
            <person name="Antony A."/>
            <person name="Yada M.R."/>
            <person name="Algarawi S."/>
            <person name="Sivakumar N."/>
        </authorList>
    </citation>
    <scope>NUCLEOTIDE SEQUENCE [LARGE SCALE GENOMIC DNA]</scope>
    <source>
        <strain evidence="8 9">KIN24-T80</strain>
    </source>
</reference>
<dbReference type="InterPro" id="IPR050586">
    <property type="entry name" value="CPA3_Na-H_Antiporter_D"/>
</dbReference>
<dbReference type="EC" id="1.6.5.3" evidence="8"/>
<feature type="domain" description="NADH:quinone oxidoreductase/Mrp antiporter transmembrane" evidence="7">
    <location>
        <begin position="119"/>
        <end position="403"/>
    </location>
</feature>
<feature type="transmembrane region" description="Helical" evidence="6">
    <location>
        <begin position="125"/>
        <end position="143"/>
    </location>
</feature>
<dbReference type="GO" id="GO:0016491">
    <property type="term" value="F:oxidoreductase activity"/>
    <property type="evidence" value="ECO:0007669"/>
    <property type="project" value="UniProtKB-KW"/>
</dbReference>
<comment type="subcellular location">
    <subcellularLocation>
        <location evidence="1">Cell membrane</location>
        <topology evidence="1">Multi-pass membrane protein</topology>
    </subcellularLocation>
</comment>
<feature type="transmembrane region" description="Helical" evidence="6">
    <location>
        <begin position="437"/>
        <end position="455"/>
    </location>
</feature>
<keyword evidence="2" id="KW-1003">Cell membrane</keyword>
<feature type="transmembrane region" description="Helical" evidence="6">
    <location>
        <begin position="6"/>
        <end position="23"/>
    </location>
</feature>
<keyword evidence="3 6" id="KW-0812">Transmembrane</keyword>
<sequence>MELLPLIVVFPLIMAIIMNILHGKDKVIEYLTYIIAISLIILPFLANYGYYYFGGHGVIDGLVSGIAYLYNPAKKIIIITLAIVASLILIAGMSEKQKNSMFVTLTLMGFASVSAIILSDDLFNLYVFFEIISIVQSGLTILSGTENAYKAALRYLIIGNAAGALMLLGIGILLANTGTLNITDMKSLLPENITIYMAMLLLTVGLAYGAGLPPFHNIKADLYGRAKGFISAILQTYSKFILVGILLVMLKLFNGLSIFENTHAILIALGVFAMVFGVVMALLQKDYKRLLAYHAISQGGYVATGIAIGTPLGIVAGVFHAINHVIYKSALFLGAYIVSHKKGSNLYKLGGLISVMPFIAFLILCAKLAISGVPPFNGYQSKLLLAQAAMQANYPEIAIIMIIVSIGTFVSMMKAFYLIFLKPNNVEELKDFKCPKLAVFSLTVLVALCIIIGIYPDIVLNYLWKVFGKVL</sequence>
<evidence type="ECO:0000256" key="4">
    <source>
        <dbReference type="ARBA" id="ARBA00022989"/>
    </source>
</evidence>
<dbReference type="Proteomes" id="UP000053695">
    <property type="component" value="Unassembled WGS sequence"/>
</dbReference>
<feature type="transmembrane region" description="Helical" evidence="6">
    <location>
        <begin position="195"/>
        <end position="216"/>
    </location>
</feature>
<evidence type="ECO:0000256" key="1">
    <source>
        <dbReference type="ARBA" id="ARBA00004651"/>
    </source>
</evidence>
<dbReference type="STRING" id="1069083.GCA_000371805_00700"/>
<dbReference type="NCBIfam" id="NF004920">
    <property type="entry name" value="PRK06277.1"/>
    <property type="match status" value="1"/>
</dbReference>
<proteinExistence type="predicted"/>
<keyword evidence="4 6" id="KW-1133">Transmembrane helix</keyword>
<protein>
    <submittedName>
        <fullName evidence="8">Hydrogenase subunit F</fullName>
        <ecNumber evidence="8">1.6.5.3</ecNumber>
    </submittedName>
</protein>
<dbReference type="RefSeq" id="WP_004589762.1">
    <property type="nucleotide sequence ID" value="NZ_APMM01000002.1"/>
</dbReference>
<gene>
    <name evidence="8" type="ORF">J422_00401</name>
</gene>
<feature type="transmembrane region" description="Helical" evidence="6">
    <location>
        <begin position="73"/>
        <end position="93"/>
    </location>
</feature>
<evidence type="ECO:0000259" key="7">
    <source>
        <dbReference type="Pfam" id="PF00361"/>
    </source>
</evidence>
<organism evidence="8 9">
    <name type="scientific">Methanocaldococcus villosus KIN24-T80</name>
    <dbReference type="NCBI Taxonomy" id="1069083"/>
    <lineage>
        <taxon>Archaea</taxon>
        <taxon>Methanobacteriati</taxon>
        <taxon>Methanobacteriota</taxon>
        <taxon>Methanomada group</taxon>
        <taxon>Methanococci</taxon>
        <taxon>Methanococcales</taxon>
        <taxon>Methanocaldococcaceae</taxon>
        <taxon>Methanocaldococcus</taxon>
    </lineage>
</organism>
<comment type="caution">
    <text evidence="8">The sequence shown here is derived from an EMBL/GenBank/DDBJ whole genome shotgun (WGS) entry which is preliminary data.</text>
</comment>
<feature type="transmembrane region" description="Helical" evidence="6">
    <location>
        <begin position="30"/>
        <end position="53"/>
    </location>
</feature>
<feature type="transmembrane region" description="Helical" evidence="6">
    <location>
        <begin position="100"/>
        <end position="119"/>
    </location>
</feature>
<evidence type="ECO:0000256" key="3">
    <source>
        <dbReference type="ARBA" id="ARBA00022692"/>
    </source>
</evidence>
<evidence type="ECO:0000313" key="8">
    <source>
        <dbReference type="EMBL" id="ENN96776.1"/>
    </source>
</evidence>
<evidence type="ECO:0000313" key="9">
    <source>
        <dbReference type="Proteomes" id="UP000053695"/>
    </source>
</evidence>
<keyword evidence="8" id="KW-0560">Oxidoreductase</keyword>
<dbReference type="InterPro" id="IPR001750">
    <property type="entry name" value="ND/Mrp_TM"/>
</dbReference>
<accession>N6VUA5</accession>
<dbReference type="EMBL" id="APMM01000002">
    <property type="protein sequence ID" value="ENN96776.1"/>
    <property type="molecule type" value="Genomic_DNA"/>
</dbReference>
<evidence type="ECO:0000256" key="2">
    <source>
        <dbReference type="ARBA" id="ARBA00022475"/>
    </source>
</evidence>
<keyword evidence="9" id="KW-1185">Reference proteome</keyword>
<dbReference type="PATRIC" id="fig|1069083.5.peg.77"/>
<dbReference type="AlphaFoldDB" id="N6VUA5"/>
<feature type="transmembrane region" description="Helical" evidence="6">
    <location>
        <begin position="314"/>
        <end position="337"/>
    </location>
</feature>
<feature type="transmembrane region" description="Helical" evidence="6">
    <location>
        <begin position="228"/>
        <end position="250"/>
    </location>
</feature>
<dbReference type="PANTHER" id="PTHR42703">
    <property type="entry name" value="NADH DEHYDROGENASE"/>
    <property type="match status" value="1"/>
</dbReference>
<feature type="transmembrane region" description="Helical" evidence="6">
    <location>
        <begin position="397"/>
        <end position="417"/>
    </location>
</feature>
<dbReference type="Pfam" id="PF00361">
    <property type="entry name" value="Proton_antipo_M"/>
    <property type="match status" value="1"/>
</dbReference>
<dbReference type="GO" id="GO:0005886">
    <property type="term" value="C:plasma membrane"/>
    <property type="evidence" value="ECO:0007669"/>
    <property type="project" value="UniProtKB-SubCell"/>
</dbReference>
<feature type="transmembrane region" description="Helical" evidence="6">
    <location>
        <begin position="155"/>
        <end position="175"/>
    </location>
</feature>
<evidence type="ECO:0000256" key="6">
    <source>
        <dbReference type="SAM" id="Phobius"/>
    </source>
</evidence>
<feature type="transmembrane region" description="Helical" evidence="6">
    <location>
        <begin position="349"/>
        <end position="370"/>
    </location>
</feature>
<dbReference type="OrthoDB" id="371891at2157"/>
<feature type="transmembrane region" description="Helical" evidence="6">
    <location>
        <begin position="290"/>
        <end position="308"/>
    </location>
</feature>
<evidence type="ECO:0000256" key="5">
    <source>
        <dbReference type="ARBA" id="ARBA00023136"/>
    </source>
</evidence>
<name>N6VUA5_9EURY</name>
<feature type="transmembrane region" description="Helical" evidence="6">
    <location>
        <begin position="262"/>
        <end position="283"/>
    </location>
</feature>
<dbReference type="PANTHER" id="PTHR42703:SF1">
    <property type="entry name" value="NA(+)_H(+) ANTIPORTER SUBUNIT D1"/>
    <property type="match status" value="1"/>
</dbReference>